<evidence type="ECO:0000256" key="1">
    <source>
        <dbReference type="SAM" id="MobiDB-lite"/>
    </source>
</evidence>
<organism evidence="2 3">
    <name type="scientific">Streptomyces fructofermentans</name>
    <dbReference type="NCBI Taxonomy" id="152141"/>
    <lineage>
        <taxon>Bacteria</taxon>
        <taxon>Bacillati</taxon>
        <taxon>Actinomycetota</taxon>
        <taxon>Actinomycetes</taxon>
        <taxon>Kitasatosporales</taxon>
        <taxon>Streptomycetaceae</taxon>
        <taxon>Streptomyces</taxon>
    </lineage>
</organism>
<keyword evidence="3" id="KW-1185">Reference proteome</keyword>
<dbReference type="EMBL" id="BMWD01000012">
    <property type="protein sequence ID" value="GGX67161.1"/>
    <property type="molecule type" value="Genomic_DNA"/>
</dbReference>
<evidence type="ECO:0000313" key="3">
    <source>
        <dbReference type="Proteomes" id="UP000645555"/>
    </source>
</evidence>
<proteinExistence type="predicted"/>
<dbReference type="Proteomes" id="UP000645555">
    <property type="component" value="Unassembled WGS sequence"/>
</dbReference>
<reference evidence="2" key="2">
    <citation type="submission" date="2020-09" db="EMBL/GenBank/DDBJ databases">
        <authorList>
            <person name="Sun Q."/>
            <person name="Ohkuma M."/>
        </authorList>
    </citation>
    <scope>NUCLEOTIDE SEQUENCE</scope>
    <source>
        <strain evidence="2">JCM 4956</strain>
    </source>
</reference>
<feature type="compositionally biased region" description="Basic and acidic residues" evidence="1">
    <location>
        <begin position="26"/>
        <end position="35"/>
    </location>
</feature>
<feature type="region of interest" description="Disordered" evidence="1">
    <location>
        <begin position="1"/>
        <end position="35"/>
    </location>
</feature>
<accession>A0A918KKU2</accession>
<dbReference type="AlphaFoldDB" id="A0A918KKU2"/>
<reference evidence="2" key="1">
    <citation type="journal article" date="2014" name="Int. J. Syst. Evol. Microbiol.">
        <title>Complete genome sequence of Corynebacterium casei LMG S-19264T (=DSM 44701T), isolated from a smear-ripened cheese.</title>
        <authorList>
            <consortium name="US DOE Joint Genome Institute (JGI-PGF)"/>
            <person name="Walter F."/>
            <person name="Albersmeier A."/>
            <person name="Kalinowski J."/>
            <person name="Ruckert C."/>
        </authorList>
    </citation>
    <scope>NUCLEOTIDE SEQUENCE</scope>
    <source>
        <strain evidence="2">JCM 4956</strain>
    </source>
</reference>
<comment type="caution">
    <text evidence="2">The sequence shown here is derived from an EMBL/GenBank/DDBJ whole genome shotgun (WGS) entry which is preliminary data.</text>
</comment>
<sequence>MRRGREGGAGSTSPRPGGGTASAAPAKDRALSRDTVRRDVRVAAAAGGFDRLDSRGRTSAACRMIAAALPEGAPDPAAVAKVVAELRAQGWEKVFRKPEDGDVTWFLTRGNWSLYVFARADAGSTPGGLTFSGLRLDCSTPAATGSP</sequence>
<name>A0A918KKU2_9ACTN</name>
<evidence type="ECO:0000313" key="2">
    <source>
        <dbReference type="EMBL" id="GGX67161.1"/>
    </source>
</evidence>
<gene>
    <name evidence="2" type="ORF">GCM10010515_38610</name>
</gene>
<dbReference type="RefSeq" id="WP_190036768.1">
    <property type="nucleotide sequence ID" value="NZ_BMWD01000012.1"/>
</dbReference>
<evidence type="ECO:0008006" key="4">
    <source>
        <dbReference type="Google" id="ProtNLM"/>
    </source>
</evidence>
<protein>
    <recommendedName>
        <fullName evidence="4">Lipoprotein</fullName>
    </recommendedName>
</protein>